<keyword evidence="2" id="KW-1185">Reference proteome</keyword>
<dbReference type="AlphaFoldDB" id="A0A177L8I0"/>
<sequence>MITRTHGVKFRQSGLKECDVRSDGMTELQKSGVPIAFKSMSINVYVSGINTPCERGSSCAKRNVGAGYEALRAVVIATED</sequence>
<evidence type="ECO:0000313" key="2">
    <source>
        <dbReference type="Proteomes" id="UP000076935"/>
    </source>
</evidence>
<gene>
    <name evidence="1" type="ORF">AWH49_12225</name>
</gene>
<accession>A0A177L8I0</accession>
<dbReference type="STRING" id="29332.AWH48_18290"/>
<proteinExistence type="predicted"/>
<comment type="caution">
    <text evidence="1">The sequence shown here is derived from an EMBL/GenBank/DDBJ whole genome shotgun (WGS) entry which is preliminary data.</text>
</comment>
<organism evidence="1 2">
    <name type="scientific">Domibacillus aminovorans</name>
    <dbReference type="NCBI Taxonomy" id="29332"/>
    <lineage>
        <taxon>Bacteria</taxon>
        <taxon>Bacillati</taxon>
        <taxon>Bacillota</taxon>
        <taxon>Bacilli</taxon>
        <taxon>Bacillales</taxon>
        <taxon>Bacillaceae</taxon>
        <taxon>Domibacillus</taxon>
    </lineage>
</organism>
<dbReference type="Proteomes" id="UP000076935">
    <property type="component" value="Unassembled WGS sequence"/>
</dbReference>
<reference evidence="1 2" key="1">
    <citation type="submission" date="2016-01" db="EMBL/GenBank/DDBJ databases">
        <title>Investigation of taxonomic status of Bacillus aminovorans.</title>
        <authorList>
            <person name="Verma A."/>
            <person name="Pal Y."/>
            <person name="Krishnamurthi S."/>
        </authorList>
    </citation>
    <scope>NUCLEOTIDE SEQUENCE [LARGE SCALE GENOMIC DNA]</scope>
    <source>
        <strain evidence="1 2">DSM 1314</strain>
    </source>
</reference>
<name>A0A177L8I0_9BACI</name>
<dbReference type="EMBL" id="LQWY01000017">
    <property type="protein sequence ID" value="OAH61525.1"/>
    <property type="molecule type" value="Genomic_DNA"/>
</dbReference>
<evidence type="ECO:0000313" key="1">
    <source>
        <dbReference type="EMBL" id="OAH61525.1"/>
    </source>
</evidence>
<protein>
    <submittedName>
        <fullName evidence="1">Uncharacterized protein</fullName>
    </submittedName>
</protein>